<keyword evidence="2" id="KW-1185">Reference proteome</keyword>
<name>A0ABD0KM08_9CAEN</name>
<comment type="caution">
    <text evidence="1">The sequence shown here is derived from an EMBL/GenBank/DDBJ whole genome shotgun (WGS) entry which is preliminary data.</text>
</comment>
<feature type="non-terminal residue" evidence="1">
    <location>
        <position position="1"/>
    </location>
</feature>
<dbReference type="AlphaFoldDB" id="A0ABD0KM08"/>
<organism evidence="1 2">
    <name type="scientific">Batillaria attramentaria</name>
    <dbReference type="NCBI Taxonomy" id="370345"/>
    <lineage>
        <taxon>Eukaryota</taxon>
        <taxon>Metazoa</taxon>
        <taxon>Spiralia</taxon>
        <taxon>Lophotrochozoa</taxon>
        <taxon>Mollusca</taxon>
        <taxon>Gastropoda</taxon>
        <taxon>Caenogastropoda</taxon>
        <taxon>Sorbeoconcha</taxon>
        <taxon>Cerithioidea</taxon>
        <taxon>Batillariidae</taxon>
        <taxon>Batillaria</taxon>
    </lineage>
</organism>
<protein>
    <submittedName>
        <fullName evidence="1">Uncharacterized protein</fullName>
    </submittedName>
</protein>
<proteinExistence type="predicted"/>
<evidence type="ECO:0000313" key="2">
    <source>
        <dbReference type="Proteomes" id="UP001519460"/>
    </source>
</evidence>
<evidence type="ECO:0000313" key="1">
    <source>
        <dbReference type="EMBL" id="KAK7488177.1"/>
    </source>
</evidence>
<accession>A0ABD0KM08</accession>
<dbReference type="Proteomes" id="UP001519460">
    <property type="component" value="Unassembled WGS sequence"/>
</dbReference>
<dbReference type="EMBL" id="JACVVK020000154">
    <property type="protein sequence ID" value="KAK7488177.1"/>
    <property type="molecule type" value="Genomic_DNA"/>
</dbReference>
<reference evidence="1 2" key="1">
    <citation type="journal article" date="2023" name="Sci. Data">
        <title>Genome assembly of the Korean intertidal mud-creeper Batillaria attramentaria.</title>
        <authorList>
            <person name="Patra A.K."/>
            <person name="Ho P.T."/>
            <person name="Jun S."/>
            <person name="Lee S.J."/>
            <person name="Kim Y."/>
            <person name="Won Y.J."/>
        </authorList>
    </citation>
    <scope>NUCLEOTIDE SEQUENCE [LARGE SCALE GENOMIC DNA]</scope>
    <source>
        <strain evidence="1">Wonlab-2016</strain>
    </source>
</reference>
<sequence>TISQHTVDAFGRARKVVIPWEVSALWDDVTLPEGSTRRNKGLLGPQMTHQDKLMDEERQVSLTAGFGETLSETKSRVP</sequence>
<gene>
    <name evidence="1" type="ORF">BaRGS_00020619</name>
</gene>